<dbReference type="InterPro" id="IPR051010">
    <property type="entry name" value="BCAA_transport"/>
</dbReference>
<reference evidence="5" key="2">
    <citation type="submission" date="2020-09" db="EMBL/GenBank/DDBJ databases">
        <authorList>
            <person name="Sun Q."/>
            <person name="Sedlacek I."/>
        </authorList>
    </citation>
    <scope>NUCLEOTIDE SEQUENCE</scope>
    <source>
        <strain evidence="5">CCM 7086</strain>
    </source>
</reference>
<accession>A0A8J2XUS5</accession>
<organism evidence="5 6">
    <name type="scientific">Oxalicibacterium flavum</name>
    <dbReference type="NCBI Taxonomy" id="179467"/>
    <lineage>
        <taxon>Bacteria</taxon>
        <taxon>Pseudomonadati</taxon>
        <taxon>Pseudomonadota</taxon>
        <taxon>Betaproteobacteria</taxon>
        <taxon>Burkholderiales</taxon>
        <taxon>Oxalobacteraceae</taxon>
        <taxon>Oxalicibacterium</taxon>
    </lineage>
</organism>
<keyword evidence="6" id="KW-1185">Reference proteome</keyword>
<proteinExistence type="inferred from homology"/>
<comment type="caution">
    <text evidence="5">The sequence shown here is derived from an EMBL/GenBank/DDBJ whole genome shotgun (WGS) entry which is preliminary data.</text>
</comment>
<feature type="signal peptide" evidence="3">
    <location>
        <begin position="1"/>
        <end position="30"/>
    </location>
</feature>
<feature type="domain" description="Leucine-binding protein" evidence="4">
    <location>
        <begin position="32"/>
        <end position="377"/>
    </location>
</feature>
<dbReference type="EMBL" id="BMCG01000002">
    <property type="protein sequence ID" value="GGC00778.1"/>
    <property type="molecule type" value="Genomic_DNA"/>
</dbReference>
<dbReference type="Pfam" id="PF13458">
    <property type="entry name" value="Peripla_BP_6"/>
    <property type="match status" value="1"/>
</dbReference>
<dbReference type="SUPFAM" id="SSF53822">
    <property type="entry name" value="Periplasmic binding protein-like I"/>
    <property type="match status" value="1"/>
</dbReference>
<protein>
    <submittedName>
        <fullName evidence="5">Branched-chain amino acid ABC transporter substrate-binding protein</fullName>
    </submittedName>
</protein>
<dbReference type="InterPro" id="IPR028082">
    <property type="entry name" value="Peripla_BP_I"/>
</dbReference>
<dbReference type="PANTHER" id="PTHR30483:SF6">
    <property type="entry name" value="PERIPLASMIC BINDING PROTEIN OF ABC TRANSPORTER FOR NATURAL AMINO ACIDS"/>
    <property type="match status" value="1"/>
</dbReference>
<evidence type="ECO:0000313" key="6">
    <source>
        <dbReference type="Proteomes" id="UP000620266"/>
    </source>
</evidence>
<evidence type="ECO:0000256" key="2">
    <source>
        <dbReference type="ARBA" id="ARBA00022729"/>
    </source>
</evidence>
<comment type="similarity">
    <text evidence="1">Belongs to the leucine-binding protein family.</text>
</comment>
<evidence type="ECO:0000313" key="5">
    <source>
        <dbReference type="EMBL" id="GGC00778.1"/>
    </source>
</evidence>
<dbReference type="PANTHER" id="PTHR30483">
    <property type="entry name" value="LEUCINE-SPECIFIC-BINDING PROTEIN"/>
    <property type="match status" value="1"/>
</dbReference>
<evidence type="ECO:0000256" key="3">
    <source>
        <dbReference type="SAM" id="SignalP"/>
    </source>
</evidence>
<feature type="chain" id="PRO_5035320473" evidence="3">
    <location>
        <begin position="31"/>
        <end position="419"/>
    </location>
</feature>
<evidence type="ECO:0000259" key="4">
    <source>
        <dbReference type="Pfam" id="PF13458"/>
    </source>
</evidence>
<dbReference type="Proteomes" id="UP000620266">
    <property type="component" value="Unassembled WGS sequence"/>
</dbReference>
<dbReference type="AlphaFoldDB" id="A0A8J2XUS5"/>
<sequence length="419" mass="46322">MTISLPVFPRSWRNVATALLLCGAAGSAAAETVRIAFIDPLSGPFAPVGNNVLRSFQMVAELANGEQWAQGHTIEVNGFDNKGSPQESLIQLKSAIDQGYRYVTQGNGSGVSLALIDAINKHNARNPGKEVLFLNHSAGDPVLTNGKCSFWHFRFDANSDMKLESLTSYMATRPEIRKVYLIGQNYAFGREVARSARAYLQRKRPDIQIVGDELHPIGQVKDFSPYVAKIKASGADTIITGNWGTDLALLVKAARDADLKANFYTLYAATTGVPTAMGAAGLDRVRYIAYWNPNNETYAGKELIAQFKKRYDDDYYAMVSYTMLAMLGKAITATNSTEPLRVAYALEGMKVKSLNGEVEMRATDHQAQQPLYIGNWVRRNDTDVRFDSENTGFGWRTERKIDAYVAAQPTSCQMKRPSR</sequence>
<dbReference type="RefSeq" id="WP_188394878.1">
    <property type="nucleotide sequence ID" value="NZ_BMCG01000002.1"/>
</dbReference>
<dbReference type="InterPro" id="IPR028081">
    <property type="entry name" value="Leu-bd"/>
</dbReference>
<name>A0A8J2XUS5_9BURK</name>
<evidence type="ECO:0000256" key="1">
    <source>
        <dbReference type="ARBA" id="ARBA00010062"/>
    </source>
</evidence>
<dbReference type="Gene3D" id="3.40.50.2300">
    <property type="match status" value="2"/>
</dbReference>
<keyword evidence="2 3" id="KW-0732">Signal</keyword>
<dbReference type="CDD" id="cd06329">
    <property type="entry name" value="PBP1_SBP-like"/>
    <property type="match status" value="1"/>
</dbReference>
<reference evidence="5" key="1">
    <citation type="journal article" date="2014" name="Int. J. Syst. Evol. Microbiol.">
        <title>Complete genome sequence of Corynebacterium casei LMG S-19264T (=DSM 44701T), isolated from a smear-ripened cheese.</title>
        <authorList>
            <consortium name="US DOE Joint Genome Institute (JGI-PGF)"/>
            <person name="Walter F."/>
            <person name="Albersmeier A."/>
            <person name="Kalinowski J."/>
            <person name="Ruckert C."/>
        </authorList>
    </citation>
    <scope>NUCLEOTIDE SEQUENCE</scope>
    <source>
        <strain evidence="5">CCM 7086</strain>
    </source>
</reference>
<gene>
    <name evidence="5" type="ORF">GCM10007205_07590</name>
</gene>